<protein>
    <submittedName>
        <fullName evidence="4">Uncharacterized protein</fullName>
    </submittedName>
</protein>
<feature type="signal peptide" evidence="2">
    <location>
        <begin position="1"/>
        <end position="16"/>
    </location>
</feature>
<proteinExistence type="predicted"/>
<feature type="compositionally biased region" description="Low complexity" evidence="1">
    <location>
        <begin position="196"/>
        <end position="228"/>
    </location>
</feature>
<organism evidence="4 5">
    <name type="scientific">Boothiomyces macroporosus</name>
    <dbReference type="NCBI Taxonomy" id="261099"/>
    <lineage>
        <taxon>Eukaryota</taxon>
        <taxon>Fungi</taxon>
        <taxon>Fungi incertae sedis</taxon>
        <taxon>Chytridiomycota</taxon>
        <taxon>Chytridiomycota incertae sedis</taxon>
        <taxon>Chytridiomycetes</taxon>
        <taxon>Rhizophydiales</taxon>
        <taxon>Terramycetaceae</taxon>
        <taxon>Boothiomyces</taxon>
    </lineage>
</organism>
<keyword evidence="2" id="KW-0732">Signal</keyword>
<evidence type="ECO:0000313" key="5">
    <source>
        <dbReference type="Proteomes" id="UP001210925"/>
    </source>
</evidence>
<feature type="chain" id="PRO_5042441428" evidence="2">
    <location>
        <begin position="17"/>
        <end position="228"/>
    </location>
</feature>
<evidence type="ECO:0000313" key="3">
    <source>
        <dbReference type="EMBL" id="KAJ3253303.1"/>
    </source>
</evidence>
<dbReference type="Proteomes" id="UP001210925">
    <property type="component" value="Unassembled WGS sequence"/>
</dbReference>
<dbReference type="EMBL" id="JADGKB010000052">
    <property type="protein sequence ID" value="KAJ3256300.1"/>
    <property type="molecule type" value="Genomic_DNA"/>
</dbReference>
<comment type="caution">
    <text evidence="4">The sequence shown here is derived from an EMBL/GenBank/DDBJ whole genome shotgun (WGS) entry which is preliminary data.</text>
</comment>
<evidence type="ECO:0000256" key="2">
    <source>
        <dbReference type="SAM" id="SignalP"/>
    </source>
</evidence>
<feature type="compositionally biased region" description="Low complexity" evidence="1">
    <location>
        <begin position="21"/>
        <end position="39"/>
    </location>
</feature>
<accession>A0AAD5Y386</accession>
<dbReference type="AlphaFoldDB" id="A0AAD5Y386"/>
<name>A0AAD5Y386_9FUNG</name>
<evidence type="ECO:0000313" key="4">
    <source>
        <dbReference type="EMBL" id="KAJ3256300.1"/>
    </source>
</evidence>
<gene>
    <name evidence="3" type="ORF">HK103_000744</name>
    <name evidence="4" type="ORF">HK103_005555</name>
</gene>
<dbReference type="EMBL" id="JADGKB010000113">
    <property type="protein sequence ID" value="KAJ3253303.1"/>
    <property type="molecule type" value="Genomic_DNA"/>
</dbReference>
<evidence type="ECO:0000256" key="1">
    <source>
        <dbReference type="SAM" id="MobiDB-lite"/>
    </source>
</evidence>
<keyword evidence="5" id="KW-1185">Reference proteome</keyword>
<reference evidence="4" key="1">
    <citation type="submission" date="2020-05" db="EMBL/GenBank/DDBJ databases">
        <title>Phylogenomic resolution of chytrid fungi.</title>
        <authorList>
            <person name="Stajich J.E."/>
            <person name="Amses K."/>
            <person name="Simmons R."/>
            <person name="Seto K."/>
            <person name="Myers J."/>
            <person name="Bonds A."/>
            <person name="Quandt C.A."/>
            <person name="Barry K."/>
            <person name="Liu P."/>
            <person name="Grigoriev I."/>
            <person name="Longcore J.E."/>
            <person name="James T.Y."/>
        </authorList>
    </citation>
    <scope>NUCLEOTIDE SEQUENCE</scope>
    <source>
        <strain evidence="4">PLAUS21</strain>
    </source>
</reference>
<feature type="region of interest" description="Disordered" evidence="1">
    <location>
        <begin position="185"/>
        <end position="228"/>
    </location>
</feature>
<feature type="region of interest" description="Disordered" evidence="1">
    <location>
        <begin position="20"/>
        <end position="39"/>
    </location>
</feature>
<sequence>MFIKPFFLLALTVLAAKKKNNNNNNNNGNANALPANNRPAGNTPACQTVVNGAASIVGVMQLVLNNVNQRGAAATNQQTLNANLNDLATYEQAVQNIQPMVDFAAACNGGTQVNAAYLNVRSAWYTAKTAIRTAQVATGQPDGTSGIPPTTNTGVKPVSVTANQAQAILNSAAQASQLTLQNLPAPGTGAANAQSQQGGLPNGAQNGQNAAGTGTIQPAPQVQAPSVQ</sequence>